<name>A0ABY5T570_9SPHN</name>
<sequence length="202" mass="20520">MNRPSFLAFPAIAAIALSSCSPAAETPERKNAATVEDPNDTLASVLNGMESTETISEAVKEVGLVSLMDGSGAYTLLAPTDAAFESLGERGERLMEDDQRPLLVGLLRAHILPGLVTPEAIGAAIDQKGGAVEMTTLGGGTVAFSRADGVDENDNDDGTIIVSDQQTSSARISGTAVAASNGAVIPIDTVLATGAPPTTPAQ</sequence>
<evidence type="ECO:0000313" key="4">
    <source>
        <dbReference type="Proteomes" id="UP001065265"/>
    </source>
</evidence>
<dbReference type="InterPro" id="IPR000782">
    <property type="entry name" value="FAS1_domain"/>
</dbReference>
<dbReference type="Proteomes" id="UP001065265">
    <property type="component" value="Chromosome"/>
</dbReference>
<dbReference type="PANTHER" id="PTHR10900:SF77">
    <property type="entry name" value="FI19380P1"/>
    <property type="match status" value="1"/>
</dbReference>
<dbReference type="Gene3D" id="2.30.180.10">
    <property type="entry name" value="FAS1 domain"/>
    <property type="match status" value="1"/>
</dbReference>
<dbReference type="SMART" id="SM00554">
    <property type="entry name" value="FAS1"/>
    <property type="match status" value="1"/>
</dbReference>
<reference evidence="3" key="1">
    <citation type="submission" date="2022-02" db="EMBL/GenBank/DDBJ databases">
        <title>Qipengyuania spongiae sp. nov., isolated from marine sponge.</title>
        <authorList>
            <person name="Li Z."/>
            <person name="Zhang M."/>
        </authorList>
    </citation>
    <scope>NUCLEOTIDE SEQUENCE</scope>
    <source>
        <strain evidence="3">PHS-Z21</strain>
    </source>
</reference>
<keyword evidence="4" id="KW-1185">Reference proteome</keyword>
<dbReference type="PANTHER" id="PTHR10900">
    <property type="entry name" value="PERIOSTIN-RELATED"/>
    <property type="match status" value="1"/>
</dbReference>
<feature type="domain" description="FAS1" evidence="2">
    <location>
        <begin position="39"/>
        <end position="191"/>
    </location>
</feature>
<dbReference type="InterPro" id="IPR050904">
    <property type="entry name" value="Adhesion/Biosynth-related"/>
</dbReference>
<evidence type="ECO:0000256" key="1">
    <source>
        <dbReference type="SAM" id="SignalP"/>
    </source>
</evidence>
<dbReference type="SUPFAM" id="SSF82153">
    <property type="entry name" value="FAS1 domain"/>
    <property type="match status" value="1"/>
</dbReference>
<feature type="chain" id="PRO_5046565211" evidence="1">
    <location>
        <begin position="24"/>
        <end position="202"/>
    </location>
</feature>
<protein>
    <submittedName>
        <fullName evidence="3">Fasciclin domain-containing protein</fullName>
    </submittedName>
</protein>
<evidence type="ECO:0000259" key="2">
    <source>
        <dbReference type="PROSITE" id="PS50213"/>
    </source>
</evidence>
<dbReference type="Pfam" id="PF02469">
    <property type="entry name" value="Fasciclin"/>
    <property type="match status" value="1"/>
</dbReference>
<dbReference type="RefSeq" id="WP_265560767.1">
    <property type="nucleotide sequence ID" value="NZ_CP092471.1"/>
</dbReference>
<dbReference type="PROSITE" id="PS51257">
    <property type="entry name" value="PROKAR_LIPOPROTEIN"/>
    <property type="match status" value="1"/>
</dbReference>
<evidence type="ECO:0000313" key="3">
    <source>
        <dbReference type="EMBL" id="UVI40456.1"/>
    </source>
</evidence>
<dbReference type="InterPro" id="IPR036378">
    <property type="entry name" value="FAS1_dom_sf"/>
</dbReference>
<proteinExistence type="predicted"/>
<organism evidence="3 4">
    <name type="scientific">Qipengyuania spongiae</name>
    <dbReference type="NCBI Taxonomy" id="2909673"/>
    <lineage>
        <taxon>Bacteria</taxon>
        <taxon>Pseudomonadati</taxon>
        <taxon>Pseudomonadota</taxon>
        <taxon>Alphaproteobacteria</taxon>
        <taxon>Sphingomonadales</taxon>
        <taxon>Erythrobacteraceae</taxon>
        <taxon>Qipengyuania</taxon>
    </lineage>
</organism>
<feature type="signal peptide" evidence="1">
    <location>
        <begin position="1"/>
        <end position="23"/>
    </location>
</feature>
<dbReference type="PROSITE" id="PS50213">
    <property type="entry name" value="FAS1"/>
    <property type="match status" value="1"/>
</dbReference>
<dbReference type="EMBL" id="CP092471">
    <property type="protein sequence ID" value="UVI40456.1"/>
    <property type="molecule type" value="Genomic_DNA"/>
</dbReference>
<keyword evidence="1" id="KW-0732">Signal</keyword>
<gene>
    <name evidence="3" type="ORF">L1F33_05800</name>
</gene>
<accession>A0ABY5T570</accession>